<sequence length="159" mass="16879">MLFASCLMMYAPLRSTFVGSFPENAPRVLAPTLEGVDGDLAPMNPASPWGPPMTKRSEGSRWKMVFPSWYLVGTTGLIQRDLVIGDDFVMLGGDEDGVDAYRYHGVVIIAVIDVDLGLAVGPEPGAGAVLAGLDEPGIELGREDVGEGHGLNLMNSFAE</sequence>
<accession>A0AAX6GL98</accession>
<evidence type="ECO:0000313" key="3">
    <source>
        <dbReference type="Proteomes" id="UP001140949"/>
    </source>
</evidence>
<name>A0AAX6GL98_IRIPA</name>
<organism evidence="1 3">
    <name type="scientific">Iris pallida</name>
    <name type="common">Sweet iris</name>
    <dbReference type="NCBI Taxonomy" id="29817"/>
    <lineage>
        <taxon>Eukaryota</taxon>
        <taxon>Viridiplantae</taxon>
        <taxon>Streptophyta</taxon>
        <taxon>Embryophyta</taxon>
        <taxon>Tracheophyta</taxon>
        <taxon>Spermatophyta</taxon>
        <taxon>Magnoliopsida</taxon>
        <taxon>Liliopsida</taxon>
        <taxon>Asparagales</taxon>
        <taxon>Iridaceae</taxon>
        <taxon>Iridoideae</taxon>
        <taxon>Irideae</taxon>
        <taxon>Iris</taxon>
    </lineage>
</organism>
<keyword evidence="3" id="KW-1185">Reference proteome</keyword>
<comment type="caution">
    <text evidence="1">The sequence shown here is derived from an EMBL/GenBank/DDBJ whole genome shotgun (WGS) entry which is preliminary data.</text>
</comment>
<dbReference type="AlphaFoldDB" id="A0AAX6GL98"/>
<evidence type="ECO:0000313" key="2">
    <source>
        <dbReference type="EMBL" id="KAJ6829560.1"/>
    </source>
</evidence>
<reference evidence="1" key="2">
    <citation type="submission" date="2023-04" db="EMBL/GenBank/DDBJ databases">
        <authorList>
            <person name="Bruccoleri R.E."/>
            <person name="Oakeley E.J."/>
            <person name="Faust A.-M."/>
            <person name="Dessus-Babus S."/>
            <person name="Altorfer M."/>
            <person name="Burckhardt D."/>
            <person name="Oertli M."/>
            <person name="Naumann U."/>
            <person name="Petersen F."/>
            <person name="Wong J."/>
        </authorList>
    </citation>
    <scope>NUCLEOTIDE SEQUENCE</scope>
    <source>
        <strain evidence="1">GSM-AAB239-AS_SAM_17_03QT</strain>
        <tissue evidence="1">Leaf</tissue>
    </source>
</reference>
<proteinExistence type="predicted"/>
<dbReference type="Proteomes" id="UP001140949">
    <property type="component" value="Unassembled WGS sequence"/>
</dbReference>
<dbReference type="EMBL" id="JANAVB010018399">
    <property type="protein sequence ID" value="KAJ6829560.1"/>
    <property type="molecule type" value="Genomic_DNA"/>
</dbReference>
<dbReference type="EMBL" id="JANAVB010018399">
    <property type="protein sequence ID" value="KAJ6829559.1"/>
    <property type="molecule type" value="Genomic_DNA"/>
</dbReference>
<protein>
    <submittedName>
        <fullName evidence="1">Uncharacterized protein</fullName>
    </submittedName>
</protein>
<gene>
    <name evidence="1" type="ORF">M6B38_357340</name>
    <name evidence="2" type="ORF">M6B38_357345</name>
</gene>
<reference evidence="1" key="1">
    <citation type="journal article" date="2023" name="GigaByte">
        <title>Genome assembly of the bearded iris, Iris pallida Lam.</title>
        <authorList>
            <person name="Bruccoleri R.E."/>
            <person name="Oakeley E.J."/>
            <person name="Faust A.M.E."/>
            <person name="Altorfer M."/>
            <person name="Dessus-Babus S."/>
            <person name="Burckhardt D."/>
            <person name="Oertli M."/>
            <person name="Naumann U."/>
            <person name="Petersen F."/>
            <person name="Wong J."/>
        </authorList>
    </citation>
    <scope>NUCLEOTIDE SEQUENCE</scope>
    <source>
        <strain evidence="1">GSM-AAB239-AS_SAM_17_03QT</strain>
    </source>
</reference>
<evidence type="ECO:0000313" key="1">
    <source>
        <dbReference type="EMBL" id="KAJ6829559.1"/>
    </source>
</evidence>